<dbReference type="EMBL" id="PYSW02000021">
    <property type="protein sequence ID" value="KAG2383325.1"/>
    <property type="molecule type" value="Genomic_DNA"/>
</dbReference>
<keyword evidence="3" id="KW-1185">Reference proteome</keyword>
<dbReference type="GeneID" id="68097117"/>
<reference evidence="2 3" key="1">
    <citation type="journal article" date="2018" name="BMC Genomics">
        <title>The genome of Naegleria lovaniensis, the basis for a comparative approach to unravel pathogenicity factors of the human pathogenic amoeba N. fowleri.</title>
        <authorList>
            <person name="Liechti N."/>
            <person name="Schurch N."/>
            <person name="Bruggmann R."/>
            <person name="Wittwer M."/>
        </authorList>
    </citation>
    <scope>NUCLEOTIDE SEQUENCE [LARGE SCALE GENOMIC DNA]</scope>
    <source>
        <strain evidence="2 3">ATCC 30569</strain>
    </source>
</reference>
<comment type="caution">
    <text evidence="2">The sequence shown here is derived from an EMBL/GenBank/DDBJ whole genome shotgun (WGS) entry which is preliminary data.</text>
</comment>
<feature type="transmembrane region" description="Helical" evidence="1">
    <location>
        <begin position="12"/>
        <end position="35"/>
    </location>
</feature>
<keyword evidence="1" id="KW-1133">Transmembrane helix</keyword>
<evidence type="ECO:0000313" key="2">
    <source>
        <dbReference type="EMBL" id="KAG2383325.1"/>
    </source>
</evidence>
<evidence type="ECO:0000256" key="1">
    <source>
        <dbReference type="SAM" id="Phobius"/>
    </source>
</evidence>
<evidence type="ECO:0000313" key="3">
    <source>
        <dbReference type="Proteomes" id="UP000816034"/>
    </source>
</evidence>
<dbReference type="PROSITE" id="PS51257">
    <property type="entry name" value="PROKAR_LIPOPROTEIN"/>
    <property type="match status" value="1"/>
</dbReference>
<gene>
    <name evidence="2" type="ORF">C9374_004662</name>
</gene>
<dbReference type="Proteomes" id="UP000816034">
    <property type="component" value="Unassembled WGS sequence"/>
</dbReference>
<dbReference type="AlphaFoldDB" id="A0AA88GSK2"/>
<organism evidence="2 3">
    <name type="scientific">Naegleria lovaniensis</name>
    <name type="common">Amoeba</name>
    <dbReference type="NCBI Taxonomy" id="51637"/>
    <lineage>
        <taxon>Eukaryota</taxon>
        <taxon>Discoba</taxon>
        <taxon>Heterolobosea</taxon>
        <taxon>Tetramitia</taxon>
        <taxon>Eutetramitia</taxon>
        <taxon>Vahlkampfiidae</taxon>
        <taxon>Naegleria</taxon>
    </lineage>
</organism>
<accession>A0AA88GSK2</accession>
<sequence>MSHSSRNSTLIFSAILLTFGCLFHLIHIIAGIALQHQFVLHYWHTKAFTALMILSIGSMSLILVICFLTTLPQLSQLAIMKKLKRWFSKCGCFVSDNTQMILLFVSLIVSVLFGGAPLIGECVLLGKLLNDLFVSESLVVFMIVLCCCQCLLVFLIPIDVGLKMKELFEKPDSEHVENNAHYEETSNFNTTDSQTFTEVPDSMNV</sequence>
<dbReference type="RefSeq" id="XP_044549004.1">
    <property type="nucleotide sequence ID" value="XM_044694326.1"/>
</dbReference>
<protein>
    <submittedName>
        <fullName evidence="2">Uncharacterized protein</fullName>
    </submittedName>
</protein>
<keyword evidence="1" id="KW-0472">Membrane</keyword>
<feature type="transmembrane region" description="Helical" evidence="1">
    <location>
        <begin position="47"/>
        <end position="79"/>
    </location>
</feature>
<keyword evidence="1" id="KW-0812">Transmembrane</keyword>
<name>A0AA88GSK2_NAELO</name>
<feature type="transmembrane region" description="Helical" evidence="1">
    <location>
        <begin position="139"/>
        <end position="162"/>
    </location>
</feature>
<feature type="transmembrane region" description="Helical" evidence="1">
    <location>
        <begin position="100"/>
        <end position="119"/>
    </location>
</feature>
<proteinExistence type="predicted"/>